<dbReference type="GO" id="GO:0003924">
    <property type="term" value="F:GTPase activity"/>
    <property type="evidence" value="ECO:0007669"/>
    <property type="project" value="InterPro"/>
</dbReference>
<reference evidence="2" key="1">
    <citation type="submission" date="2021-06" db="EMBL/GenBank/DDBJ databases">
        <authorList>
            <person name="Hodson N. C."/>
            <person name="Mongue J. A."/>
            <person name="Jaron S. K."/>
        </authorList>
    </citation>
    <scope>NUCLEOTIDE SEQUENCE</scope>
</reference>
<dbReference type="Proteomes" id="UP000708208">
    <property type="component" value="Unassembled WGS sequence"/>
</dbReference>
<proteinExistence type="predicted"/>
<dbReference type="OrthoDB" id="7788754at2759"/>
<evidence type="ECO:0000313" key="2">
    <source>
        <dbReference type="EMBL" id="CAG7817857.1"/>
    </source>
</evidence>
<organism evidence="2 3">
    <name type="scientific">Allacma fusca</name>
    <dbReference type="NCBI Taxonomy" id="39272"/>
    <lineage>
        <taxon>Eukaryota</taxon>
        <taxon>Metazoa</taxon>
        <taxon>Ecdysozoa</taxon>
        <taxon>Arthropoda</taxon>
        <taxon>Hexapoda</taxon>
        <taxon>Collembola</taxon>
        <taxon>Symphypleona</taxon>
        <taxon>Sminthuridae</taxon>
        <taxon>Allacma</taxon>
    </lineage>
</organism>
<dbReference type="AlphaFoldDB" id="A0A8J2PCB0"/>
<gene>
    <name evidence="2" type="ORF">AFUS01_LOCUS28397</name>
</gene>
<keyword evidence="3" id="KW-1185">Reference proteome</keyword>
<accession>A0A8J2PCB0</accession>
<protein>
    <recommendedName>
        <fullName evidence="1">Guanylate-binding protein N-terminal domain-containing protein</fullName>
    </recommendedName>
</protein>
<dbReference type="EMBL" id="CAJVCH010405517">
    <property type="protein sequence ID" value="CAG7817857.1"/>
    <property type="molecule type" value="Genomic_DNA"/>
</dbReference>
<dbReference type="Pfam" id="PF02263">
    <property type="entry name" value="GBP"/>
    <property type="match status" value="1"/>
</dbReference>
<feature type="non-terminal residue" evidence="2">
    <location>
        <position position="147"/>
    </location>
</feature>
<evidence type="ECO:0000259" key="1">
    <source>
        <dbReference type="Pfam" id="PF02263"/>
    </source>
</evidence>
<evidence type="ECO:0000313" key="3">
    <source>
        <dbReference type="Proteomes" id="UP000708208"/>
    </source>
</evidence>
<comment type="caution">
    <text evidence="2">The sequence shown here is derived from an EMBL/GenBank/DDBJ whole genome shotgun (WGS) entry which is preliminary data.</text>
</comment>
<dbReference type="GO" id="GO:0005525">
    <property type="term" value="F:GTP binding"/>
    <property type="evidence" value="ECO:0007669"/>
    <property type="project" value="InterPro"/>
</dbReference>
<sequence length="147" mass="16754">MFLIRDWNTSGFEHGAAGGQGFIRKCMASNPRMSEQATRNRKLIQYNFEDYNAYLMPLPGKKVVSKEFSGSIGEMKEEFRNHVEKFVMNLVADIAPKRFGTTVACRKTFFDTFEKLLVAFNVEDMPSPASILQVTVYIALDAQIRKL</sequence>
<dbReference type="InterPro" id="IPR015894">
    <property type="entry name" value="Guanylate-bd_N"/>
</dbReference>
<feature type="domain" description="Guanylate-binding protein N-terminal" evidence="1">
    <location>
        <begin position="1"/>
        <end position="92"/>
    </location>
</feature>
<name>A0A8J2PCB0_9HEXA</name>